<keyword evidence="1" id="KW-0812">Transmembrane</keyword>
<evidence type="ECO:0000313" key="3">
    <source>
        <dbReference type="Proteomes" id="UP000198538"/>
    </source>
</evidence>
<keyword evidence="3" id="KW-1185">Reference proteome</keyword>
<feature type="transmembrane region" description="Helical" evidence="1">
    <location>
        <begin position="208"/>
        <end position="230"/>
    </location>
</feature>
<reference evidence="3" key="1">
    <citation type="submission" date="2016-10" db="EMBL/GenBank/DDBJ databases">
        <authorList>
            <person name="Varghese N."/>
            <person name="Submissions S."/>
        </authorList>
    </citation>
    <scope>NUCLEOTIDE SEQUENCE [LARGE SCALE GENOMIC DNA]</scope>
    <source>
        <strain evidence="3">BL9</strain>
    </source>
</reference>
<feature type="transmembrane region" description="Helical" evidence="1">
    <location>
        <begin position="299"/>
        <end position="319"/>
    </location>
</feature>
<feature type="transmembrane region" description="Helical" evidence="1">
    <location>
        <begin position="340"/>
        <end position="361"/>
    </location>
</feature>
<keyword evidence="1" id="KW-0472">Membrane</keyword>
<feature type="transmembrane region" description="Helical" evidence="1">
    <location>
        <begin position="65"/>
        <end position="84"/>
    </location>
</feature>
<feature type="transmembrane region" description="Helical" evidence="1">
    <location>
        <begin position="253"/>
        <end position="275"/>
    </location>
</feature>
<feature type="transmembrane region" description="Helical" evidence="1">
    <location>
        <begin position="160"/>
        <end position="188"/>
    </location>
</feature>
<protein>
    <submittedName>
        <fullName evidence="2">Uncharacterized protein</fullName>
    </submittedName>
</protein>
<dbReference type="Proteomes" id="UP000198538">
    <property type="component" value="Unassembled WGS sequence"/>
</dbReference>
<dbReference type="EMBL" id="FMVM01000001">
    <property type="protein sequence ID" value="SCX81501.1"/>
    <property type="molecule type" value="Genomic_DNA"/>
</dbReference>
<sequence>MRMVIEQITDEQLYKCILSAEVDFEFSFYSGGEFILMSWTNVDKCLRAVPWLYVYLIYIVEEDTVTRFLISIVCSFLFTIYVIVNNKSNVNSSVWRKYKFAPFCVVIFSLAILNLYSSFYFLIGLITITFFSYKIFEFLGDKFESFLHEKCGMPLNLTMLLKLVVWFVGFFMFIMFFFLFVFWYVSLYPNDALSLMILDLQLDLESSLMIYISITAFSIIIAIFIIDYLIKMIFYDSKITDVKDMGRLGIQKLFFKIFITIVFADLCYSLVYITFSSMKPAQFDTTSDMWLLYRNYVKAFYYAFCLHFAIPMPTDSFYINMDTFVRKTPSMHIIQFFHFCINKIIDITMLSYMAGIVLSSLNIKKNK</sequence>
<dbReference type="RefSeq" id="WP_090914896.1">
    <property type="nucleotide sequence ID" value="NZ_FMVM01000001.1"/>
</dbReference>
<organism evidence="2 3">
    <name type="scientific">Paenibacillus polysaccharolyticus</name>
    <dbReference type="NCBI Taxonomy" id="582692"/>
    <lineage>
        <taxon>Bacteria</taxon>
        <taxon>Bacillati</taxon>
        <taxon>Bacillota</taxon>
        <taxon>Bacilli</taxon>
        <taxon>Bacillales</taxon>
        <taxon>Paenibacillaceae</taxon>
        <taxon>Paenibacillus</taxon>
    </lineage>
</organism>
<evidence type="ECO:0000313" key="2">
    <source>
        <dbReference type="EMBL" id="SCX81501.1"/>
    </source>
</evidence>
<evidence type="ECO:0000256" key="1">
    <source>
        <dbReference type="SAM" id="Phobius"/>
    </source>
</evidence>
<name>A0A1G5AUG8_9BACL</name>
<dbReference type="AlphaFoldDB" id="A0A1G5AUG8"/>
<accession>A0A1G5AUG8</accession>
<gene>
    <name evidence="2" type="ORF">SAMN05720606_101109</name>
</gene>
<proteinExistence type="predicted"/>
<keyword evidence="1" id="KW-1133">Transmembrane helix</keyword>